<dbReference type="PROSITE" id="PS50828">
    <property type="entry name" value="SMR"/>
    <property type="match status" value="1"/>
</dbReference>
<dbReference type="SUPFAM" id="SSF160443">
    <property type="entry name" value="SMR domain-like"/>
    <property type="match status" value="1"/>
</dbReference>
<dbReference type="AlphaFoldDB" id="A0A449AW23"/>
<sequence length="102" mass="11680">MKRVDLHGLESEEAIKEVTLALLDFERNKVTQMLIITGKGTGILQTVVGNILDKKGIKYTLVNNHGAFLIEQQNFIYTQNDDFDDDFADEEEIDDLFNNFKL</sequence>
<dbReference type="SMART" id="SM00463">
    <property type="entry name" value="SMR"/>
    <property type="match status" value="1"/>
</dbReference>
<reference evidence="2 3" key="1">
    <citation type="submission" date="2019-01" db="EMBL/GenBank/DDBJ databases">
        <authorList>
            <consortium name="Pathogen Informatics"/>
        </authorList>
    </citation>
    <scope>NUCLEOTIDE SEQUENCE [LARGE SCALE GENOMIC DNA]</scope>
    <source>
        <strain evidence="2 3">NCTC10194</strain>
    </source>
</reference>
<evidence type="ECO:0000259" key="1">
    <source>
        <dbReference type="PROSITE" id="PS50828"/>
    </source>
</evidence>
<name>A0A449AW23_9BACT</name>
<accession>A0A449AW23</accession>
<dbReference type="Proteomes" id="UP000290815">
    <property type="component" value="Chromosome"/>
</dbReference>
<dbReference type="KEGG" id="mgly:NCTC10194_00582"/>
<keyword evidence="3" id="KW-1185">Reference proteome</keyword>
<dbReference type="Pfam" id="PF01713">
    <property type="entry name" value="Smr"/>
    <property type="match status" value="1"/>
</dbReference>
<evidence type="ECO:0000313" key="2">
    <source>
        <dbReference type="EMBL" id="VEU70820.1"/>
    </source>
</evidence>
<protein>
    <submittedName>
        <fullName evidence="2">Recombination and DNA strand exchange inhibitor protein</fullName>
    </submittedName>
</protein>
<feature type="domain" description="Smr" evidence="1">
    <location>
        <begin position="4"/>
        <end position="73"/>
    </location>
</feature>
<dbReference type="EMBL" id="LR215024">
    <property type="protein sequence ID" value="VEU70820.1"/>
    <property type="molecule type" value="Genomic_DNA"/>
</dbReference>
<gene>
    <name evidence="2" type="ORF">NCTC10194_00582</name>
</gene>
<evidence type="ECO:0000313" key="3">
    <source>
        <dbReference type="Proteomes" id="UP000290815"/>
    </source>
</evidence>
<organism evidence="2 3">
    <name type="scientific">Mycoplasmopsis glycophila</name>
    <dbReference type="NCBI Taxonomy" id="171285"/>
    <lineage>
        <taxon>Bacteria</taxon>
        <taxon>Bacillati</taxon>
        <taxon>Mycoplasmatota</taxon>
        <taxon>Mycoplasmoidales</taxon>
        <taxon>Metamycoplasmataceae</taxon>
        <taxon>Mycoplasmopsis</taxon>
    </lineage>
</organism>
<dbReference type="InterPro" id="IPR002625">
    <property type="entry name" value="Smr_dom"/>
</dbReference>
<proteinExistence type="predicted"/>
<dbReference type="RefSeq" id="WP_027333455.1">
    <property type="nucleotide sequence ID" value="NZ_LR215024.1"/>
</dbReference>
<dbReference type="Gene3D" id="3.30.1370.110">
    <property type="match status" value="1"/>
</dbReference>
<dbReference type="InterPro" id="IPR036063">
    <property type="entry name" value="Smr_dom_sf"/>
</dbReference>